<evidence type="ECO:0000256" key="3">
    <source>
        <dbReference type="ARBA" id="ARBA00022692"/>
    </source>
</evidence>
<evidence type="ECO:0000256" key="5">
    <source>
        <dbReference type="ARBA" id="ARBA00023136"/>
    </source>
</evidence>
<keyword evidence="9" id="KW-1185">Reference proteome</keyword>
<dbReference type="PROSITE" id="PS50850">
    <property type="entry name" value="MFS"/>
    <property type="match status" value="1"/>
</dbReference>
<protein>
    <recommendedName>
        <fullName evidence="7">Major facilitator superfamily (MFS) profile domain-containing protein</fullName>
    </recommendedName>
</protein>
<comment type="subcellular location">
    <subcellularLocation>
        <location evidence="1">Membrane</location>
        <topology evidence="1">Multi-pass membrane protein</topology>
    </subcellularLocation>
</comment>
<organism evidence="8 9">
    <name type="scientific">Rhizopus azygosporus</name>
    <name type="common">Rhizopus microsporus var. azygosporus</name>
    <dbReference type="NCBI Taxonomy" id="86630"/>
    <lineage>
        <taxon>Eukaryota</taxon>
        <taxon>Fungi</taxon>
        <taxon>Fungi incertae sedis</taxon>
        <taxon>Mucoromycota</taxon>
        <taxon>Mucoromycotina</taxon>
        <taxon>Mucoromycetes</taxon>
        <taxon>Mucorales</taxon>
        <taxon>Mucorineae</taxon>
        <taxon>Rhizopodaceae</taxon>
        <taxon>Rhizopus</taxon>
    </lineage>
</organism>
<dbReference type="PRINTS" id="PR01035">
    <property type="entry name" value="TCRTETA"/>
</dbReference>
<dbReference type="Pfam" id="PF07690">
    <property type="entry name" value="MFS_1"/>
    <property type="match status" value="1"/>
</dbReference>
<evidence type="ECO:0000256" key="1">
    <source>
        <dbReference type="ARBA" id="ARBA00004141"/>
    </source>
</evidence>
<feature type="transmembrane region" description="Helical" evidence="6">
    <location>
        <begin position="140"/>
        <end position="157"/>
    </location>
</feature>
<dbReference type="Proteomes" id="UP000252139">
    <property type="component" value="Unassembled WGS sequence"/>
</dbReference>
<dbReference type="EMBL" id="PJQL01003491">
    <property type="protein sequence ID" value="RCH81316.1"/>
    <property type="molecule type" value="Genomic_DNA"/>
</dbReference>
<dbReference type="GO" id="GO:0022857">
    <property type="term" value="F:transmembrane transporter activity"/>
    <property type="evidence" value="ECO:0007669"/>
    <property type="project" value="InterPro"/>
</dbReference>
<proteinExistence type="predicted"/>
<dbReference type="Gene3D" id="1.20.1250.20">
    <property type="entry name" value="MFS general substrate transporter like domains"/>
    <property type="match status" value="1"/>
</dbReference>
<dbReference type="InterPro" id="IPR011701">
    <property type="entry name" value="MFS"/>
</dbReference>
<dbReference type="PANTHER" id="PTHR23504:SF15">
    <property type="entry name" value="MAJOR FACILITATOR SUPERFAMILY (MFS) PROFILE DOMAIN-CONTAINING PROTEIN"/>
    <property type="match status" value="1"/>
</dbReference>
<dbReference type="PANTHER" id="PTHR23504">
    <property type="entry name" value="MAJOR FACILITATOR SUPERFAMILY DOMAIN-CONTAINING PROTEIN 10"/>
    <property type="match status" value="1"/>
</dbReference>
<dbReference type="AlphaFoldDB" id="A0A367IUK9"/>
<reference evidence="8 9" key="1">
    <citation type="journal article" date="2018" name="G3 (Bethesda)">
        <title>Phylogenetic and Phylogenomic Definition of Rhizopus Species.</title>
        <authorList>
            <person name="Gryganskyi A.P."/>
            <person name="Golan J."/>
            <person name="Dolatabadi S."/>
            <person name="Mondo S."/>
            <person name="Robb S."/>
            <person name="Idnurm A."/>
            <person name="Muszewska A."/>
            <person name="Steczkiewicz K."/>
            <person name="Masonjones S."/>
            <person name="Liao H.L."/>
            <person name="Gajdeczka M.T."/>
            <person name="Anike F."/>
            <person name="Vuek A."/>
            <person name="Anishchenko I.M."/>
            <person name="Voigt K."/>
            <person name="de Hoog G.S."/>
            <person name="Smith M.E."/>
            <person name="Heitman J."/>
            <person name="Vilgalys R."/>
            <person name="Stajich J.E."/>
        </authorList>
    </citation>
    <scope>NUCLEOTIDE SEQUENCE [LARGE SCALE GENOMIC DNA]</scope>
    <source>
        <strain evidence="8 9">CBS 357.93</strain>
    </source>
</reference>
<evidence type="ECO:0000256" key="4">
    <source>
        <dbReference type="ARBA" id="ARBA00022989"/>
    </source>
</evidence>
<keyword evidence="5 6" id="KW-0472">Membrane</keyword>
<feature type="transmembrane region" description="Helical" evidence="6">
    <location>
        <begin position="106"/>
        <end position="128"/>
    </location>
</feature>
<dbReference type="SUPFAM" id="SSF103473">
    <property type="entry name" value="MFS general substrate transporter"/>
    <property type="match status" value="1"/>
</dbReference>
<evidence type="ECO:0000256" key="2">
    <source>
        <dbReference type="ARBA" id="ARBA00022448"/>
    </source>
</evidence>
<dbReference type="InterPro" id="IPR001958">
    <property type="entry name" value="Tet-R_TetA/multi-R_MdtG-like"/>
</dbReference>
<sequence length="313" mass="34636">MNKKNTLTKSYTNSIIDDNSSSIRSYPISIEDESYIPGSRTKSYQSLYYDSLEEAPELPKITPLPKLQLFIISIILFSEPLTSTIVFPFIYFMLKDFHLSDDEKEIGTYAGWITSIFFVAQFCTAITWGKISDRYGRRPVLLIGMLGNAISVCMFGLSKNIWWAIGSRAFCGAMNGNAGVARSMVSEITDHTNRAAAFSLFGLCWGIGMIGPALGGFLNHPVEHFPSLFGSNAFLKEYPYSLPCFVSTAGSLIGFIIAYLCLKESNPMILKKQQDSEQVSLLKSNDTLTAEASPKPGIRQISKASLHVIFAYA</sequence>
<keyword evidence="3 6" id="KW-0812">Transmembrane</keyword>
<keyword evidence="4 6" id="KW-1133">Transmembrane helix</keyword>
<feature type="non-terminal residue" evidence="8">
    <location>
        <position position="313"/>
    </location>
</feature>
<dbReference type="InterPro" id="IPR036259">
    <property type="entry name" value="MFS_trans_sf"/>
</dbReference>
<feature type="transmembrane region" description="Helical" evidence="6">
    <location>
        <begin position="163"/>
        <end position="185"/>
    </location>
</feature>
<dbReference type="OrthoDB" id="419616at2759"/>
<evidence type="ECO:0000313" key="9">
    <source>
        <dbReference type="Proteomes" id="UP000252139"/>
    </source>
</evidence>
<comment type="caution">
    <text evidence="8">The sequence shown here is derived from an EMBL/GenBank/DDBJ whole genome shotgun (WGS) entry which is preliminary data.</text>
</comment>
<accession>A0A367IUK9</accession>
<gene>
    <name evidence="8" type="ORF">CU097_001886</name>
</gene>
<evidence type="ECO:0000256" key="6">
    <source>
        <dbReference type="SAM" id="Phobius"/>
    </source>
</evidence>
<feature type="transmembrane region" description="Helical" evidence="6">
    <location>
        <begin position="197"/>
        <end position="218"/>
    </location>
</feature>
<name>A0A367IUK9_RHIAZ</name>
<feature type="transmembrane region" description="Helical" evidence="6">
    <location>
        <begin position="69"/>
        <end position="94"/>
    </location>
</feature>
<evidence type="ECO:0000259" key="7">
    <source>
        <dbReference type="PROSITE" id="PS50850"/>
    </source>
</evidence>
<feature type="domain" description="Major facilitator superfamily (MFS) profile" evidence="7">
    <location>
        <begin position="68"/>
        <end position="313"/>
    </location>
</feature>
<dbReference type="GO" id="GO:0016020">
    <property type="term" value="C:membrane"/>
    <property type="evidence" value="ECO:0007669"/>
    <property type="project" value="UniProtKB-SubCell"/>
</dbReference>
<keyword evidence="2" id="KW-0813">Transport</keyword>
<evidence type="ECO:0000313" key="8">
    <source>
        <dbReference type="EMBL" id="RCH81316.1"/>
    </source>
</evidence>
<dbReference type="CDD" id="cd17330">
    <property type="entry name" value="MFS_SLC46_TetA_like"/>
    <property type="match status" value="1"/>
</dbReference>
<dbReference type="InterPro" id="IPR020846">
    <property type="entry name" value="MFS_dom"/>
</dbReference>
<feature type="transmembrane region" description="Helical" evidence="6">
    <location>
        <begin position="238"/>
        <end position="262"/>
    </location>
</feature>